<comment type="similarity">
    <text evidence="1">Belongs to the helicase family. UvrD subfamily.</text>
</comment>
<evidence type="ECO:0000256" key="12">
    <source>
        <dbReference type="ARBA" id="ARBA00034923"/>
    </source>
</evidence>
<dbReference type="Proteomes" id="UP000032430">
    <property type="component" value="Chromosome I"/>
</dbReference>
<dbReference type="Gene3D" id="3.40.50.300">
    <property type="entry name" value="P-loop containing nucleotide triphosphate hydrolases"/>
    <property type="match status" value="2"/>
</dbReference>
<feature type="domain" description="UvrD-like helicase C-terminal" evidence="17">
    <location>
        <begin position="287"/>
        <end position="565"/>
    </location>
</feature>
<dbReference type="GO" id="GO:0000725">
    <property type="term" value="P:recombinational repair"/>
    <property type="evidence" value="ECO:0007669"/>
    <property type="project" value="TreeGrafter"/>
</dbReference>
<dbReference type="EC" id="5.6.2.4" evidence="11"/>
<dbReference type="GO" id="GO:0003677">
    <property type="term" value="F:DNA binding"/>
    <property type="evidence" value="ECO:0007669"/>
    <property type="project" value="UniProtKB-KW"/>
</dbReference>
<dbReference type="InterPro" id="IPR013986">
    <property type="entry name" value="DExx_box_DNA_helicase_dom_sf"/>
</dbReference>
<evidence type="ECO:0000256" key="8">
    <source>
        <dbReference type="ARBA" id="ARBA00023204"/>
    </source>
</evidence>
<evidence type="ECO:0000256" key="14">
    <source>
        <dbReference type="PROSITE-ProRule" id="PRU00560"/>
    </source>
</evidence>
<dbReference type="FunFam" id="3.40.50.300:FF:001201">
    <property type="entry name" value="ATP-dependent DNA helicase UvrD2"/>
    <property type="match status" value="1"/>
</dbReference>
<dbReference type="PROSITE" id="PS51217">
    <property type="entry name" value="UVRD_HELICASE_CTER"/>
    <property type="match status" value="1"/>
</dbReference>
<proteinExistence type="inferred from homology"/>
<evidence type="ECO:0000256" key="5">
    <source>
        <dbReference type="ARBA" id="ARBA00022806"/>
    </source>
</evidence>
<dbReference type="GO" id="GO:0043138">
    <property type="term" value="F:3'-5' DNA helicase activity"/>
    <property type="evidence" value="ECO:0007669"/>
    <property type="project" value="UniProtKB-EC"/>
</dbReference>
<dbReference type="GO" id="GO:0033202">
    <property type="term" value="C:DNA helicase complex"/>
    <property type="evidence" value="ECO:0007669"/>
    <property type="project" value="TreeGrafter"/>
</dbReference>
<keyword evidence="8" id="KW-0234">DNA repair</keyword>
<evidence type="ECO:0000256" key="10">
    <source>
        <dbReference type="ARBA" id="ARBA00034617"/>
    </source>
</evidence>
<evidence type="ECO:0000256" key="13">
    <source>
        <dbReference type="ARBA" id="ARBA00048988"/>
    </source>
</evidence>
<dbReference type="OrthoDB" id="9806690at2"/>
<dbReference type="HOGENOM" id="CLU_004585_5_2_6"/>
<dbReference type="FunFam" id="1.10.10.160:FF:000001">
    <property type="entry name" value="ATP-dependent DNA helicase"/>
    <property type="match status" value="1"/>
</dbReference>
<keyword evidence="19" id="KW-1185">Reference proteome</keyword>
<evidence type="ECO:0000259" key="16">
    <source>
        <dbReference type="PROSITE" id="PS51198"/>
    </source>
</evidence>
<gene>
    <name evidence="18" type="primary">uvrD</name>
    <name evidence="18" type="ORF">LFA_1997</name>
</gene>
<dbReference type="InterPro" id="IPR014016">
    <property type="entry name" value="UvrD-like_ATP-bd"/>
</dbReference>
<evidence type="ECO:0000259" key="17">
    <source>
        <dbReference type="PROSITE" id="PS51217"/>
    </source>
</evidence>
<dbReference type="GO" id="GO:0005829">
    <property type="term" value="C:cytosol"/>
    <property type="evidence" value="ECO:0007669"/>
    <property type="project" value="TreeGrafter"/>
</dbReference>
<keyword evidence="9" id="KW-0413">Isomerase</keyword>
<dbReference type="STRING" id="1212491.LFA_1997"/>
<feature type="binding site" evidence="14">
    <location>
        <begin position="29"/>
        <end position="36"/>
    </location>
    <ligand>
        <name>ATP</name>
        <dbReference type="ChEBI" id="CHEBI:30616"/>
    </ligand>
</feature>
<dbReference type="Pfam" id="PF21196">
    <property type="entry name" value="PcrA_UvrD_tudor"/>
    <property type="match status" value="1"/>
</dbReference>
<dbReference type="FunFam" id="1.10.486.10:FF:000003">
    <property type="entry name" value="ATP-dependent DNA helicase"/>
    <property type="match status" value="1"/>
</dbReference>
<dbReference type="Gene3D" id="1.10.486.10">
    <property type="entry name" value="PCRA, domain 4"/>
    <property type="match status" value="1"/>
</dbReference>
<evidence type="ECO:0000256" key="15">
    <source>
        <dbReference type="SAM" id="MobiDB-lite"/>
    </source>
</evidence>
<keyword evidence="5 14" id="KW-0347">Helicase</keyword>
<protein>
    <recommendedName>
        <fullName evidence="11">DNA 3'-5' helicase</fullName>
        <ecNumber evidence="11">5.6.2.4</ecNumber>
    </recommendedName>
    <alternativeName>
        <fullName evidence="12">DNA 3'-5' helicase II</fullName>
    </alternativeName>
</protein>
<dbReference type="SUPFAM" id="SSF52540">
    <property type="entry name" value="P-loop containing nucleoside triphosphate hydrolases"/>
    <property type="match status" value="1"/>
</dbReference>
<keyword evidence="6 14" id="KW-0067">ATP-binding</keyword>
<accession>A0A098G7A1</accession>
<evidence type="ECO:0000313" key="18">
    <source>
        <dbReference type="EMBL" id="CEG57385.1"/>
    </source>
</evidence>
<evidence type="ECO:0000256" key="6">
    <source>
        <dbReference type="ARBA" id="ARBA00022840"/>
    </source>
</evidence>
<feature type="compositionally biased region" description="Low complexity" evidence="15">
    <location>
        <begin position="653"/>
        <end position="669"/>
    </location>
</feature>
<evidence type="ECO:0000313" key="19">
    <source>
        <dbReference type="Proteomes" id="UP000032430"/>
    </source>
</evidence>
<evidence type="ECO:0000256" key="4">
    <source>
        <dbReference type="ARBA" id="ARBA00022801"/>
    </source>
</evidence>
<dbReference type="RefSeq" id="WP_045095896.1">
    <property type="nucleotide sequence ID" value="NZ_LN614827.1"/>
</dbReference>
<evidence type="ECO:0000256" key="9">
    <source>
        <dbReference type="ARBA" id="ARBA00023235"/>
    </source>
</evidence>
<comment type="catalytic activity">
    <reaction evidence="13">
        <text>ATP + H2O = ADP + phosphate + H(+)</text>
        <dbReference type="Rhea" id="RHEA:13065"/>
        <dbReference type="ChEBI" id="CHEBI:15377"/>
        <dbReference type="ChEBI" id="CHEBI:15378"/>
        <dbReference type="ChEBI" id="CHEBI:30616"/>
        <dbReference type="ChEBI" id="CHEBI:43474"/>
        <dbReference type="ChEBI" id="CHEBI:456216"/>
        <dbReference type="EC" id="5.6.2.4"/>
    </reaction>
</comment>
<feature type="region of interest" description="Disordered" evidence="15">
    <location>
        <begin position="652"/>
        <end position="671"/>
    </location>
</feature>
<dbReference type="KEGG" id="lfa:LFA_1997"/>
<dbReference type="EMBL" id="LN614827">
    <property type="protein sequence ID" value="CEG57385.1"/>
    <property type="molecule type" value="Genomic_DNA"/>
</dbReference>
<dbReference type="PANTHER" id="PTHR11070:SF2">
    <property type="entry name" value="ATP-DEPENDENT DNA HELICASE SRS2"/>
    <property type="match status" value="1"/>
</dbReference>
<dbReference type="PROSITE" id="PS51198">
    <property type="entry name" value="UVRD_HELICASE_ATP_BIND"/>
    <property type="match status" value="1"/>
</dbReference>
<evidence type="ECO:0000256" key="1">
    <source>
        <dbReference type="ARBA" id="ARBA00009922"/>
    </source>
</evidence>
<keyword evidence="2 14" id="KW-0547">Nucleotide-binding</keyword>
<dbReference type="CDD" id="cd18807">
    <property type="entry name" value="SF1_C_UvrD"/>
    <property type="match status" value="1"/>
</dbReference>
<dbReference type="NCBIfam" id="NF008743">
    <property type="entry name" value="PRK11773.1"/>
    <property type="match status" value="1"/>
</dbReference>
<comment type="catalytic activity">
    <reaction evidence="10">
        <text>Couples ATP hydrolysis with the unwinding of duplex DNA by translocating in the 3'-5' direction.</text>
        <dbReference type="EC" id="5.6.2.4"/>
    </reaction>
</comment>
<keyword evidence="4 14" id="KW-0378">Hydrolase</keyword>
<dbReference type="InterPro" id="IPR000212">
    <property type="entry name" value="DNA_helicase_UvrD/REP"/>
</dbReference>
<keyword evidence="3" id="KW-0227">DNA damage</keyword>
<dbReference type="CDD" id="cd17932">
    <property type="entry name" value="DEXQc_UvrD"/>
    <property type="match status" value="1"/>
</dbReference>
<organism evidence="18 19">
    <name type="scientific">Legionella fallonii LLAP-10</name>
    <dbReference type="NCBI Taxonomy" id="1212491"/>
    <lineage>
        <taxon>Bacteria</taxon>
        <taxon>Pseudomonadati</taxon>
        <taxon>Pseudomonadota</taxon>
        <taxon>Gammaproteobacteria</taxon>
        <taxon>Legionellales</taxon>
        <taxon>Legionellaceae</taxon>
        <taxon>Legionella</taxon>
    </lineage>
</organism>
<evidence type="ECO:0000256" key="3">
    <source>
        <dbReference type="ARBA" id="ARBA00022763"/>
    </source>
</evidence>
<dbReference type="Gene3D" id="1.10.10.160">
    <property type="match status" value="1"/>
</dbReference>
<evidence type="ECO:0000256" key="2">
    <source>
        <dbReference type="ARBA" id="ARBA00022741"/>
    </source>
</evidence>
<evidence type="ECO:0000256" key="7">
    <source>
        <dbReference type="ARBA" id="ARBA00023125"/>
    </source>
</evidence>
<dbReference type="GO" id="GO:0009314">
    <property type="term" value="P:response to radiation"/>
    <property type="evidence" value="ECO:0007669"/>
    <property type="project" value="UniProtKB-ARBA"/>
</dbReference>
<dbReference type="Pfam" id="PF13361">
    <property type="entry name" value="UvrD_C"/>
    <property type="match status" value="1"/>
</dbReference>
<dbReference type="InterPro" id="IPR014017">
    <property type="entry name" value="DNA_helicase_UvrD-like_C"/>
</dbReference>
<dbReference type="InterPro" id="IPR027417">
    <property type="entry name" value="P-loop_NTPase"/>
</dbReference>
<dbReference type="Pfam" id="PF00580">
    <property type="entry name" value="UvrD-helicase"/>
    <property type="match status" value="1"/>
</dbReference>
<dbReference type="AlphaFoldDB" id="A0A098G7A1"/>
<feature type="domain" description="UvrD-like helicase ATP-binding" evidence="16">
    <location>
        <begin position="8"/>
        <end position="286"/>
    </location>
</feature>
<name>A0A098G7A1_9GAMM</name>
<keyword evidence="7" id="KW-0238">DNA-binding</keyword>
<evidence type="ECO:0000256" key="11">
    <source>
        <dbReference type="ARBA" id="ARBA00034808"/>
    </source>
</evidence>
<reference evidence="19" key="1">
    <citation type="submission" date="2014-09" db="EMBL/GenBank/DDBJ databases">
        <authorList>
            <person name="Gomez-Valero L."/>
        </authorList>
    </citation>
    <scope>NUCLEOTIDE SEQUENCE [LARGE SCALE GENOMIC DNA]</scope>
    <source>
        <strain evidence="19">ATCC700992</strain>
    </source>
</reference>
<dbReference type="PANTHER" id="PTHR11070">
    <property type="entry name" value="UVRD / RECB / PCRA DNA HELICASE FAMILY MEMBER"/>
    <property type="match status" value="1"/>
</dbReference>
<dbReference type="GO" id="GO:0016887">
    <property type="term" value="F:ATP hydrolysis activity"/>
    <property type="evidence" value="ECO:0007669"/>
    <property type="project" value="RHEA"/>
</dbReference>
<sequence length="730" mass="82409">MTKAALLNGLNERQRDAVTSPLGNTLVLAGAGSGKTRVLVSRIAWLIEEHHLSPHEILAVTFTNKAAGEMRARLSAILATPIIGLWVGTFHGLCHRLLRRHYKEANLPEQFHILDSEDQARVIKRVLAALNLDPEQWPVKQAQSFINGRKDEGLRPQHVNALSYGPTKTLLAIYKGYEQACQTAGVIDFAELLLRTHELLRDNPEILAHYRQRFQAILVDEFQDTNTIQYAWIRLLAGDHAAVMAVGDDDQSIYGWRGAKVENIQQFAQDFKDTQIIRLEQNYRSTSTILEAANQLITNNNSRMGKDLWTAGSAGERIVVYSAFNELDEARFVTERIMMEINQGASANEIAILYRSNAQSRVIEEALLRAGVAYRIYGGVRFFDRAEVKDTLAYLRLLVNPNDDTAFERVVNFPTRGIGEKTLDDVRYYARAQQCSLWEAAKTLLQSGEIAQRAGTSLAKFIELIEKIQIRTANMELDEQITEILQMSGLYAHFSKIKGDKSESRLDNLQELINAAKQYRYEQDEEEELPVVQAFLAHASLEAGEMQAEEHERSVHLMTLHAAKGLEFPIVFLVGMEEGVFPGKQSIEEPGRLEEERRLCYVGMTRAMRKLILSYAEVRRQYGREEYHRPSRFLRELPQKLLDEVRVKSHFQRSSPSATRSRSSVPSAADEAGIPMGQNVIHAKFGQGIVLAVEGSGAHTRVQVKFSEHGVKWLVLAYANLTVVEESSHF</sequence>
<dbReference type="GO" id="GO:0005524">
    <property type="term" value="F:ATP binding"/>
    <property type="evidence" value="ECO:0007669"/>
    <property type="project" value="UniProtKB-UniRule"/>
</dbReference>